<sequence length="340" mass="37422">MKNSILFHNPLKHFNAVSKTLKTLFGTLLALIILSSCNANDDAGSIYIGSNAPTSQEFENIREQALENIKQNFQFNADDGFITLTSDNNVTISINANCLTKNGNPVSGMVDLEYIEIFNKGNMFTTNKPTMGIMPNGDKALLISGGEFYLEATQDDVVLATNCQIQLNVPASLTGGPDNDMSLWTGEIDEDGNLAWREAEDVTGQGGVFAEGGEYYAFLDNFGWTNIDRFYNDPRPKTTIYVQAPFGYDYENSAVYLSYDGEDSGLAALDTYESGLFSEHYGQIPIGLECHVIFVTELDGLWRYAIKSVTIAEDDIITFTLDETSTATEAELITIINNLP</sequence>
<comment type="caution">
    <text evidence="1">The sequence shown here is derived from an EMBL/GenBank/DDBJ whole genome shotgun (WGS) entry which is preliminary data.</text>
</comment>
<proteinExistence type="predicted"/>
<gene>
    <name evidence="1" type="ORF">GCM10022271_09140</name>
</gene>
<evidence type="ECO:0000313" key="2">
    <source>
        <dbReference type="Proteomes" id="UP001501456"/>
    </source>
</evidence>
<dbReference type="Proteomes" id="UP001501456">
    <property type="component" value="Unassembled WGS sequence"/>
</dbReference>
<protein>
    <submittedName>
        <fullName evidence="1">Uncharacterized protein</fullName>
    </submittedName>
</protein>
<organism evidence="1 2">
    <name type="scientific">Corallibacter vietnamensis</name>
    <dbReference type="NCBI Taxonomy" id="904130"/>
    <lineage>
        <taxon>Bacteria</taxon>
        <taxon>Pseudomonadati</taxon>
        <taxon>Bacteroidota</taxon>
        <taxon>Flavobacteriia</taxon>
        <taxon>Flavobacteriales</taxon>
        <taxon>Flavobacteriaceae</taxon>
        <taxon>Corallibacter</taxon>
    </lineage>
</organism>
<evidence type="ECO:0000313" key="1">
    <source>
        <dbReference type="EMBL" id="GAA3779048.1"/>
    </source>
</evidence>
<accession>A0ABP7GZK0</accession>
<keyword evidence="2" id="KW-1185">Reference proteome</keyword>
<dbReference type="EMBL" id="BAABBI010000001">
    <property type="protein sequence ID" value="GAA3779048.1"/>
    <property type="molecule type" value="Genomic_DNA"/>
</dbReference>
<reference evidence="2" key="1">
    <citation type="journal article" date="2019" name="Int. J. Syst. Evol. Microbiol.">
        <title>The Global Catalogue of Microorganisms (GCM) 10K type strain sequencing project: providing services to taxonomists for standard genome sequencing and annotation.</title>
        <authorList>
            <consortium name="The Broad Institute Genomics Platform"/>
            <consortium name="The Broad Institute Genome Sequencing Center for Infectious Disease"/>
            <person name="Wu L."/>
            <person name="Ma J."/>
        </authorList>
    </citation>
    <scope>NUCLEOTIDE SEQUENCE [LARGE SCALE GENOMIC DNA]</scope>
    <source>
        <strain evidence="2">JCM 17525</strain>
    </source>
</reference>
<name>A0ABP7GZK0_9FLAO</name>
<dbReference type="RefSeq" id="WP_344727564.1">
    <property type="nucleotide sequence ID" value="NZ_BAABBI010000001.1"/>
</dbReference>